<protein>
    <submittedName>
        <fullName evidence="3">YGGT family protein</fullName>
    </submittedName>
</protein>
<gene>
    <name evidence="3" type="ORF">BDK89_4324</name>
</gene>
<dbReference type="Proteomes" id="UP000294558">
    <property type="component" value="Unassembled WGS sequence"/>
</dbReference>
<keyword evidence="2" id="KW-0472">Membrane</keyword>
<feature type="transmembrane region" description="Helical" evidence="2">
    <location>
        <begin position="39"/>
        <end position="65"/>
    </location>
</feature>
<keyword evidence="4" id="KW-1185">Reference proteome</keyword>
<name>A0A4R7I7A2_9ACTN</name>
<keyword evidence="2" id="KW-0812">Transmembrane</keyword>
<comment type="caution">
    <text evidence="3">The sequence shown here is derived from an EMBL/GenBank/DDBJ whole genome shotgun (WGS) entry which is preliminary data.</text>
</comment>
<proteinExistence type="predicted"/>
<feature type="compositionally biased region" description="Low complexity" evidence="1">
    <location>
        <begin position="171"/>
        <end position="186"/>
    </location>
</feature>
<evidence type="ECO:0000256" key="1">
    <source>
        <dbReference type="SAM" id="MobiDB-lite"/>
    </source>
</evidence>
<keyword evidence="2" id="KW-1133">Transmembrane helix</keyword>
<sequence length="204" mass="22519">MTPSPGPQSGTPYSTVPPADDGSYLHPEKRAILWVLRAITYLIYAYLIFVQIILALGFILLLLGANPSSGFVEWWYRNLDRVMEPFRGIFTPIELGTTQGNEVESIFETSVLFAMIIYAIVAIAVSAFASWLGKRMHRLDVEDRAYHERMAYERQAYLDRVSAERVANTNAQTVAQATAQQPTTPAATPPPAAPPQQPPAPPTG</sequence>
<accession>A0A4R7I7A2</accession>
<feature type="transmembrane region" description="Helical" evidence="2">
    <location>
        <begin position="111"/>
        <end position="132"/>
    </location>
</feature>
<dbReference type="EMBL" id="SOAU01000001">
    <property type="protein sequence ID" value="TDT18693.1"/>
    <property type="molecule type" value="Genomic_DNA"/>
</dbReference>
<feature type="compositionally biased region" description="Pro residues" evidence="1">
    <location>
        <begin position="187"/>
        <end position="204"/>
    </location>
</feature>
<dbReference type="RefSeq" id="WP_166657764.1">
    <property type="nucleotide sequence ID" value="NZ_SOAU01000001.1"/>
</dbReference>
<evidence type="ECO:0000313" key="4">
    <source>
        <dbReference type="Proteomes" id="UP000294558"/>
    </source>
</evidence>
<evidence type="ECO:0000313" key="3">
    <source>
        <dbReference type="EMBL" id="TDT18693.1"/>
    </source>
</evidence>
<feature type="region of interest" description="Disordered" evidence="1">
    <location>
        <begin position="169"/>
        <end position="204"/>
    </location>
</feature>
<organism evidence="3 4">
    <name type="scientific">Ilumatobacter fluminis</name>
    <dbReference type="NCBI Taxonomy" id="467091"/>
    <lineage>
        <taxon>Bacteria</taxon>
        <taxon>Bacillati</taxon>
        <taxon>Actinomycetota</taxon>
        <taxon>Acidimicrobiia</taxon>
        <taxon>Acidimicrobiales</taxon>
        <taxon>Ilumatobacteraceae</taxon>
        <taxon>Ilumatobacter</taxon>
    </lineage>
</organism>
<evidence type="ECO:0000256" key="2">
    <source>
        <dbReference type="SAM" id="Phobius"/>
    </source>
</evidence>
<reference evidence="3 4" key="1">
    <citation type="submission" date="2019-03" db="EMBL/GenBank/DDBJ databases">
        <title>Sequencing the genomes of 1000 actinobacteria strains.</title>
        <authorList>
            <person name="Klenk H.-P."/>
        </authorList>
    </citation>
    <scope>NUCLEOTIDE SEQUENCE [LARGE SCALE GENOMIC DNA]</scope>
    <source>
        <strain evidence="3 4">DSM 18936</strain>
    </source>
</reference>
<dbReference type="AlphaFoldDB" id="A0A4R7I7A2"/>